<protein>
    <submittedName>
        <fullName evidence="1">Uncharacterized protein</fullName>
    </submittedName>
</protein>
<evidence type="ECO:0000313" key="2">
    <source>
        <dbReference type="Proteomes" id="UP000539175"/>
    </source>
</evidence>
<dbReference type="AlphaFoldDB" id="A0A7X0AVN1"/>
<evidence type="ECO:0000313" key="1">
    <source>
        <dbReference type="EMBL" id="MBB6250969.1"/>
    </source>
</evidence>
<comment type="caution">
    <text evidence="1">The sequence shown here is derived from an EMBL/GenBank/DDBJ whole genome shotgun (WGS) entry which is preliminary data.</text>
</comment>
<organism evidence="1 2">
    <name type="scientific">Nitrospirillum iridis</name>
    <dbReference type="NCBI Taxonomy" id="765888"/>
    <lineage>
        <taxon>Bacteria</taxon>
        <taxon>Pseudomonadati</taxon>
        <taxon>Pseudomonadota</taxon>
        <taxon>Alphaproteobacteria</taxon>
        <taxon>Rhodospirillales</taxon>
        <taxon>Azospirillaceae</taxon>
        <taxon>Nitrospirillum</taxon>
    </lineage>
</organism>
<accession>A0A7X0AVN1</accession>
<dbReference type="EMBL" id="JACIIZ010000003">
    <property type="protein sequence ID" value="MBB6250969.1"/>
    <property type="molecule type" value="Genomic_DNA"/>
</dbReference>
<dbReference type="Proteomes" id="UP000539175">
    <property type="component" value="Unassembled WGS sequence"/>
</dbReference>
<name>A0A7X0AVN1_9PROT</name>
<reference evidence="1 2" key="1">
    <citation type="submission" date="2020-08" db="EMBL/GenBank/DDBJ databases">
        <title>Genomic Encyclopedia of Type Strains, Phase IV (KMG-IV): sequencing the most valuable type-strain genomes for metagenomic binning, comparative biology and taxonomic classification.</title>
        <authorList>
            <person name="Goeker M."/>
        </authorList>
    </citation>
    <scope>NUCLEOTIDE SEQUENCE [LARGE SCALE GENOMIC DNA]</scope>
    <source>
        <strain evidence="1 2">DSM 22198</strain>
    </source>
</reference>
<gene>
    <name evidence="1" type="ORF">FHS74_001514</name>
</gene>
<sequence>MTEKPDLLALLEFNGYYGLKHAEGAFFAIDANLHVKDGGESSVLDISLILSLDGKTSSTFPFTGHFADGRLTQPKSEDCPFALDLRFTRAGPSEAFTAACEGVISQPPAEFLIGISGVTYNNPVPPDLFQGAYYLPASNGGAPQRVAEIGPGLLIRYADAGGELRPVHSYSYNLNMYYFTLGAPKDGISLIMGTAGAQGLACNNMYPDKTTGAVDSRSLYTIPEGAAVPPVLHPPGGQAEALAGFSGFYPLPSVVPGAFLAIQGSYYFQPGDITGYSVAITLSTDGRTTQAFQFGDGMTFSGGTLQVPSAVAGDPPLIDVTFKRGYDRKNGTLSTITGTIAPNGIVQTVTAANYLNPVPLAAFGGRPLTNASGSQTLTITGDDTVAYNQQTMTAGVYVPLMYILAGTTGTGPDAQPWVMSLGTDGAKGTACIVLKYVSPTDFADPIFIYAIPNAR</sequence>
<dbReference type="RefSeq" id="WP_184799023.1">
    <property type="nucleotide sequence ID" value="NZ_JACIIZ010000003.1"/>
</dbReference>
<keyword evidence="2" id="KW-1185">Reference proteome</keyword>
<proteinExistence type="predicted"/>